<dbReference type="CDD" id="cd03789">
    <property type="entry name" value="GT9_LPS_heptosyltransferase"/>
    <property type="match status" value="1"/>
</dbReference>
<dbReference type="RefSeq" id="WP_124079496.1">
    <property type="nucleotide sequence ID" value="NZ_UWPJ01000017.1"/>
</dbReference>
<evidence type="ECO:0000256" key="2">
    <source>
        <dbReference type="ARBA" id="ARBA00022679"/>
    </source>
</evidence>
<dbReference type="PANTHER" id="PTHR30160:SF1">
    <property type="entry name" value="LIPOPOLYSACCHARIDE 1,2-N-ACETYLGLUCOSAMINETRANSFERASE-RELATED"/>
    <property type="match status" value="1"/>
</dbReference>
<dbReference type="PANTHER" id="PTHR30160">
    <property type="entry name" value="TETRAACYLDISACCHARIDE 4'-KINASE-RELATED"/>
    <property type="match status" value="1"/>
</dbReference>
<keyword evidence="2 3" id="KW-0808">Transferase</keyword>
<accession>A0A3P4B0Z6</accession>
<proteinExistence type="predicted"/>
<keyword evidence="1" id="KW-0328">Glycosyltransferase</keyword>
<reference evidence="3 4" key="1">
    <citation type="submission" date="2018-10" db="EMBL/GenBank/DDBJ databases">
        <authorList>
            <person name="Criscuolo A."/>
        </authorList>
    </citation>
    <scope>NUCLEOTIDE SEQUENCE [LARGE SCALE GENOMIC DNA]</scope>
    <source>
        <strain evidence="3">DnA1</strain>
    </source>
</reference>
<dbReference type="Pfam" id="PF01075">
    <property type="entry name" value="Glyco_transf_9"/>
    <property type="match status" value="1"/>
</dbReference>
<dbReference type="InterPro" id="IPR051199">
    <property type="entry name" value="LPS_LOS_Heptosyltrfase"/>
</dbReference>
<dbReference type="SUPFAM" id="SSF53756">
    <property type="entry name" value="UDP-Glycosyltransferase/glycogen phosphorylase"/>
    <property type="match status" value="1"/>
</dbReference>
<protein>
    <submittedName>
        <fullName evidence="3">Lipopolysaccharide core heptosyltransferase RfaQ</fullName>
        <ecNumber evidence="3">2.-.-.-</ecNumber>
    </submittedName>
</protein>
<dbReference type="GO" id="GO:0008713">
    <property type="term" value="F:ADP-heptose-lipopolysaccharide heptosyltransferase activity"/>
    <property type="evidence" value="ECO:0007669"/>
    <property type="project" value="TreeGrafter"/>
</dbReference>
<dbReference type="GO" id="GO:0005829">
    <property type="term" value="C:cytosol"/>
    <property type="evidence" value="ECO:0007669"/>
    <property type="project" value="TreeGrafter"/>
</dbReference>
<dbReference type="GO" id="GO:0009244">
    <property type="term" value="P:lipopolysaccharide core region biosynthetic process"/>
    <property type="evidence" value="ECO:0007669"/>
    <property type="project" value="TreeGrafter"/>
</dbReference>
<evidence type="ECO:0000256" key="1">
    <source>
        <dbReference type="ARBA" id="ARBA00022676"/>
    </source>
</evidence>
<dbReference type="OrthoDB" id="9807356at2"/>
<organism evidence="3 4">
    <name type="scientific">Pigmentiphaga humi</name>
    <dbReference type="NCBI Taxonomy" id="2478468"/>
    <lineage>
        <taxon>Bacteria</taxon>
        <taxon>Pseudomonadati</taxon>
        <taxon>Pseudomonadota</taxon>
        <taxon>Betaproteobacteria</taxon>
        <taxon>Burkholderiales</taxon>
        <taxon>Alcaligenaceae</taxon>
        <taxon>Pigmentiphaga</taxon>
    </lineage>
</organism>
<evidence type="ECO:0000313" key="4">
    <source>
        <dbReference type="Proteomes" id="UP000277294"/>
    </source>
</evidence>
<name>A0A3P4B0Z6_9BURK</name>
<dbReference type="EMBL" id="UWPJ01000017">
    <property type="protein sequence ID" value="VCU69973.1"/>
    <property type="molecule type" value="Genomic_DNA"/>
</dbReference>
<dbReference type="Gene3D" id="3.40.50.2000">
    <property type="entry name" value="Glycogen Phosphorylase B"/>
    <property type="match status" value="2"/>
</dbReference>
<dbReference type="InterPro" id="IPR002201">
    <property type="entry name" value="Glyco_trans_9"/>
</dbReference>
<sequence length="360" mass="39067">MQDARTHPLWQPEPRRIAVFRALQLGDLLCSLPALRTLRQRFPHARITLVGLAGAADFVRRFGRYIDTLAPFPGAPGMPEQAARPEELPAFYAWARSQRFDVALQMHGSGASTNAIVSQLGAARIAGFCPSPARDARTAGWWLPWPDELPEIRRYLALMRFLGIACTDAELEFPLADDDRRAAASLLAAEGLQPDRTVLVHPGARLASRRWPAARYAAVAASLARAGYDVALTGSDEERSLTRQVAALAETPVRDLAGRTSLGVLAALLEQVRLLVCNDTGVSHLAAAVGARSVVIASGSDVRRWAPLDRSRHVVLWRDVACRPCAYPSCPIGHPCALGVETTDVIRHAGHMLSTEPLHA</sequence>
<dbReference type="AlphaFoldDB" id="A0A3P4B0Z6"/>
<gene>
    <name evidence="3" type="primary">rfaQ_1</name>
    <name evidence="3" type="ORF">PIGHUM_02039</name>
</gene>
<dbReference type="EC" id="2.-.-.-" evidence="3"/>
<dbReference type="Proteomes" id="UP000277294">
    <property type="component" value="Unassembled WGS sequence"/>
</dbReference>
<keyword evidence="4" id="KW-1185">Reference proteome</keyword>
<evidence type="ECO:0000313" key="3">
    <source>
        <dbReference type="EMBL" id="VCU69973.1"/>
    </source>
</evidence>